<evidence type="ECO:0000259" key="1">
    <source>
        <dbReference type="PROSITE" id="PS50983"/>
    </source>
</evidence>
<dbReference type="Gene3D" id="1.20.58.2180">
    <property type="match status" value="1"/>
</dbReference>
<dbReference type="PANTHER" id="PTHR30535:SF34">
    <property type="entry name" value="MOLYBDATE-BINDING PROTEIN MOLA"/>
    <property type="match status" value="1"/>
</dbReference>
<dbReference type="AlphaFoldDB" id="A0A1L3GJZ4"/>
<dbReference type="InterPro" id="IPR050902">
    <property type="entry name" value="ABC_Transporter_SBP"/>
</dbReference>
<accession>A0A1L3GJZ4</accession>
<evidence type="ECO:0000313" key="3">
    <source>
        <dbReference type="Proteomes" id="UP000182264"/>
    </source>
</evidence>
<dbReference type="Proteomes" id="UP000182264">
    <property type="component" value="Chromosome"/>
</dbReference>
<name>A0A1L3GJZ4_SYNAC</name>
<protein>
    <recommendedName>
        <fullName evidence="1">Fe/B12 periplasmic-binding domain-containing protein</fullName>
    </recommendedName>
</protein>
<dbReference type="Pfam" id="PF01497">
    <property type="entry name" value="Peripla_BP_2"/>
    <property type="match status" value="1"/>
</dbReference>
<dbReference type="SUPFAM" id="SSF53807">
    <property type="entry name" value="Helical backbone' metal receptor"/>
    <property type="match status" value="1"/>
</dbReference>
<organism evidence="2 3">
    <name type="scientific">Syntrophotalea acetylenica</name>
    <name type="common">Pelobacter acetylenicus</name>
    <dbReference type="NCBI Taxonomy" id="29542"/>
    <lineage>
        <taxon>Bacteria</taxon>
        <taxon>Pseudomonadati</taxon>
        <taxon>Thermodesulfobacteriota</taxon>
        <taxon>Desulfuromonadia</taxon>
        <taxon>Desulfuromonadales</taxon>
        <taxon>Syntrophotaleaceae</taxon>
        <taxon>Syntrophotalea</taxon>
    </lineage>
</organism>
<evidence type="ECO:0000313" key="2">
    <source>
        <dbReference type="EMBL" id="APG26244.1"/>
    </source>
</evidence>
<dbReference type="Gene3D" id="3.40.50.1980">
    <property type="entry name" value="Nitrogenase molybdenum iron protein domain"/>
    <property type="match status" value="2"/>
</dbReference>
<dbReference type="InterPro" id="IPR002491">
    <property type="entry name" value="ABC_transptr_periplasmic_BD"/>
</dbReference>
<gene>
    <name evidence="2" type="ORF">A7E75_07165</name>
</gene>
<dbReference type="EMBL" id="CP015518">
    <property type="protein sequence ID" value="APG26244.1"/>
    <property type="molecule type" value="Genomic_DNA"/>
</dbReference>
<dbReference type="STRING" id="29542.A6070_01125"/>
<reference evidence="2 3" key="1">
    <citation type="journal article" date="2017" name="Genome Announc.">
        <title>Complete Genome Sequences of Two Acetylene-Fermenting Pelobacter acetylenicus Strains.</title>
        <authorList>
            <person name="Sutton J.M."/>
            <person name="Baesman S.M."/>
            <person name="Fierst J.L."/>
            <person name="Poret-Peterson A.T."/>
            <person name="Oremland R.S."/>
            <person name="Dunlap D.S."/>
            <person name="Akob D.M."/>
        </authorList>
    </citation>
    <scope>NUCLEOTIDE SEQUENCE [LARGE SCALE GENOMIC DNA]</scope>
    <source>
        <strain evidence="2 3">DSM 3247</strain>
    </source>
</reference>
<dbReference type="GO" id="GO:0071281">
    <property type="term" value="P:cellular response to iron ion"/>
    <property type="evidence" value="ECO:0007669"/>
    <property type="project" value="TreeGrafter"/>
</dbReference>
<dbReference type="PANTHER" id="PTHR30535">
    <property type="entry name" value="VITAMIN B12-BINDING PROTEIN"/>
    <property type="match status" value="1"/>
</dbReference>
<dbReference type="PROSITE" id="PS50983">
    <property type="entry name" value="FE_B12_PBP"/>
    <property type="match status" value="1"/>
</dbReference>
<proteinExistence type="predicted"/>
<sequence>MGRALWCMMLVTLIATGAGAREIVDMTGRRIDVPEPLQRVYVASPPESYLACAIDPSLLVGLTLPLPQRYRRYLPEAMTGLPVVGGFFGVGNAPNLEALVKTRPQLVICWQKTAVSERFDKFLRQFGIPVAHMTLQRLQDYPRDIRGMGRILGRPQRAEQLAAYAEKTLGEILPRVASMPASERVRVYYAEGADGLSTDGRGTWHAELIDLAGGLNVHKGEKDDLFGMEKISLEQVLLYRPEVILVHDPVFFRKIFLSPRWRNVPAVKNRRVYLIPRIPFNWFDRPPSFMRLLGLQWVAQVLYPRHFNIDMPREMREFYRLFLRVHLSDEDIRLILESREVPEHG</sequence>
<keyword evidence="3" id="KW-1185">Reference proteome</keyword>
<feature type="domain" description="Fe/B12 periplasmic-binding" evidence="1">
    <location>
        <begin position="39"/>
        <end position="306"/>
    </location>
</feature>